<proteinExistence type="predicted"/>
<accession>A0A1I4Q852</accession>
<dbReference type="OrthoDB" id="581132at2"/>
<gene>
    <name evidence="1" type="ORF">SAMN04490355_10886</name>
</gene>
<name>A0A1I4Q852_9FIRM</name>
<dbReference type="AlphaFoldDB" id="A0A1I4Q852"/>
<dbReference type="EMBL" id="FOTS01000088">
    <property type="protein sequence ID" value="SFM36262.1"/>
    <property type="molecule type" value="Genomic_DNA"/>
</dbReference>
<sequence length="893" mass="103304">MNIIRVCLDRVSYYSKPEGKAIAQISDRIARQTIPLTAENIRGFVGDVGLDGHTFCPATFKNGKRNKDNFEQMQLFVLDFDNDTPDKQISFDSVKERADRYNLPVFFAYESFRSKNKDRFRVAFLNDVPIQSNRDAEVVQDALVTIFPECDKSSKDISKMYFGGSKDKLLFFDKEASQMNVVSAVTGMTSYLEEQHKNNYRRKVSEFIRNHGLRENSKKLPDVSIANELPEPENIAEITGVPHDDKISPNSTIEYSESIIEGVGENLSKKYYLIKYDNGTNISAKKKTSKNHKDFRLKDIPKLRLVCQLLREFETGSIRLSHDELFGLATNLTNVETGNDLFLNSFKANSYADGRVGKYGYWVHQLKKYIAGYQPQACNSFCRYCNSCSHLTNLLLTAKLKYHQMERIAGYTEPLYTLEEAEKDFQKKFRNAMDDTRKMWFIIKAQTALGKTETYLRLIKDTSKRILIVVPTNKLKSEIRRQRAESMGIEMMESPSLREIKDYIPDVVWDHIEYLYASGKSVIPYLKKLIREDHSECAKLFKKYLKDLDSLRNFDGHVITTHKRFLTMDVSKYDLVIIDEDILLGSIIQNKIDISISDLKKLQKKTAPGSTIRKKVNKGLKYIEEDEKISDYFSLPSIDYDKTDDDIAIGVDIPSFCSATRFLYRKVSDKENEISEDCITFIPPVKINPNMKYIMVSATVDKTVCEYFFGEENMEFYACKKARYEGALYQDYRRPMSRGYISENKDIIKEIKKWSGFDDTISFKRFMASYQGDLHFGNSAGCDYLKGKNLDVIGTPHIPDWIYKLFAYTIGCEFDTEAKIKFGITVEHNGWKFRFTSFDDKVLRAIQFYILESQLEQAVGRARLLRNQCKVNLFSNFPLNQAKMICDFDYDKD</sequence>
<dbReference type="Proteomes" id="UP000199520">
    <property type="component" value="Unassembled WGS sequence"/>
</dbReference>
<evidence type="ECO:0000313" key="1">
    <source>
        <dbReference type="EMBL" id="SFM36262.1"/>
    </source>
</evidence>
<dbReference type="Gene3D" id="3.40.50.300">
    <property type="entry name" value="P-loop containing nucleotide triphosphate hydrolases"/>
    <property type="match status" value="1"/>
</dbReference>
<evidence type="ECO:0000313" key="2">
    <source>
        <dbReference type="Proteomes" id="UP000199520"/>
    </source>
</evidence>
<dbReference type="RefSeq" id="WP_090944446.1">
    <property type="nucleotide sequence ID" value="NZ_FOTS01000088.1"/>
</dbReference>
<reference evidence="2" key="1">
    <citation type="submission" date="2016-10" db="EMBL/GenBank/DDBJ databases">
        <authorList>
            <person name="Varghese N."/>
            <person name="Submissions S."/>
        </authorList>
    </citation>
    <scope>NUCLEOTIDE SEQUENCE [LARGE SCALE GENOMIC DNA]</scope>
    <source>
        <strain evidence="2">DSM 13327</strain>
    </source>
</reference>
<protein>
    <submittedName>
        <fullName evidence="1">Uncharacterized protein</fullName>
    </submittedName>
</protein>
<dbReference type="STRING" id="1123291.SAMN04490355_10886"/>
<organism evidence="1 2">
    <name type="scientific">Pelosinus propionicus DSM 13327</name>
    <dbReference type="NCBI Taxonomy" id="1123291"/>
    <lineage>
        <taxon>Bacteria</taxon>
        <taxon>Bacillati</taxon>
        <taxon>Bacillota</taxon>
        <taxon>Negativicutes</taxon>
        <taxon>Selenomonadales</taxon>
        <taxon>Sporomusaceae</taxon>
        <taxon>Pelosinus</taxon>
    </lineage>
</organism>
<keyword evidence="2" id="KW-1185">Reference proteome</keyword>
<dbReference type="InterPro" id="IPR027417">
    <property type="entry name" value="P-loop_NTPase"/>
</dbReference>
<dbReference type="SUPFAM" id="SSF52540">
    <property type="entry name" value="P-loop containing nucleoside triphosphate hydrolases"/>
    <property type="match status" value="1"/>
</dbReference>